<gene>
    <name evidence="2" type="ORF">ATJ97_2735</name>
</gene>
<dbReference type="InterPro" id="IPR048031">
    <property type="entry name" value="ScyD/ScyE-like"/>
</dbReference>
<name>A0A2A9EML9_9MICO</name>
<feature type="signal peptide" evidence="1">
    <location>
        <begin position="1"/>
        <end position="24"/>
    </location>
</feature>
<keyword evidence="1" id="KW-0732">Signal</keyword>
<dbReference type="NCBIfam" id="NF033206">
    <property type="entry name" value="ScyE_fam"/>
    <property type="match status" value="1"/>
</dbReference>
<dbReference type="InterPro" id="IPR011042">
    <property type="entry name" value="6-blade_b-propeller_TolB-like"/>
</dbReference>
<evidence type="ECO:0008006" key="4">
    <source>
        <dbReference type="Google" id="ProtNLM"/>
    </source>
</evidence>
<dbReference type="EMBL" id="PDJI01000004">
    <property type="protein sequence ID" value="PFG40214.1"/>
    <property type="molecule type" value="Genomic_DNA"/>
</dbReference>
<proteinExistence type="predicted"/>
<evidence type="ECO:0000313" key="3">
    <source>
        <dbReference type="Proteomes" id="UP000222106"/>
    </source>
</evidence>
<dbReference type="RefSeq" id="WP_098484177.1">
    <property type="nucleotide sequence ID" value="NZ_PDJI01000004.1"/>
</dbReference>
<dbReference type="Proteomes" id="UP000222106">
    <property type="component" value="Unassembled WGS sequence"/>
</dbReference>
<evidence type="ECO:0000313" key="2">
    <source>
        <dbReference type="EMBL" id="PFG40214.1"/>
    </source>
</evidence>
<dbReference type="AlphaFoldDB" id="A0A2A9EML9"/>
<comment type="caution">
    <text evidence="2">The sequence shown here is derived from an EMBL/GenBank/DDBJ whole genome shotgun (WGS) entry which is preliminary data.</text>
</comment>
<feature type="chain" id="PRO_5039296658" description="ScyD/ScyE family protein" evidence="1">
    <location>
        <begin position="25"/>
        <end position="393"/>
    </location>
</feature>
<accession>A0A2A9EML9</accession>
<organism evidence="2 3">
    <name type="scientific">Georgenia soli</name>
    <dbReference type="NCBI Taxonomy" id="638953"/>
    <lineage>
        <taxon>Bacteria</taxon>
        <taxon>Bacillati</taxon>
        <taxon>Actinomycetota</taxon>
        <taxon>Actinomycetes</taxon>
        <taxon>Micrococcales</taxon>
        <taxon>Bogoriellaceae</taxon>
        <taxon>Georgenia</taxon>
    </lineage>
</organism>
<dbReference type="OrthoDB" id="928769at2"/>
<sequence length="393" mass="41274">MRPTRLVLPGAAAALLLVPLVGVAPGVAHDRGGSDEVTLTDRTVLTKNLDNPRGLTVDDDGDVFVTQAGEGRGGDRRAPCFPGPEGGDVCLGATGKITELHMRGGSGHLKSVTDVVKGLPSIGAKADGSGAIGPSDVAFDGHGRLYATIGLGADPAVRNKMPAGKYRTLASTLATVQKVDTRHGTVKKVADIGNYERKVNPEKDDFDTNPNSLVADRGGQVVADAGGNSLLRVDRNGKVSTIFVFPHEAPVKTPQGQVRPDAVPTTVVRGPDGALYVGQLTGFPFPKGKATVWRFERGEKPEVFADGFTNIIDLAFTDDGDLLVLEIATNGLLSGNPTGALHWVDAHNTRHHKVLTTKLTMPGGLVVDGDHVYVSNNSAMANKGEVLRFTLKH</sequence>
<dbReference type="SUPFAM" id="SSF101898">
    <property type="entry name" value="NHL repeat"/>
    <property type="match status" value="1"/>
</dbReference>
<protein>
    <recommendedName>
        <fullName evidence="4">ScyD/ScyE family protein</fullName>
    </recommendedName>
</protein>
<reference evidence="2 3" key="1">
    <citation type="submission" date="2017-10" db="EMBL/GenBank/DDBJ databases">
        <title>Sequencing the genomes of 1000 actinobacteria strains.</title>
        <authorList>
            <person name="Klenk H.-P."/>
        </authorList>
    </citation>
    <scope>NUCLEOTIDE SEQUENCE [LARGE SCALE GENOMIC DNA]</scope>
    <source>
        <strain evidence="2 3">DSM 21838</strain>
    </source>
</reference>
<keyword evidence="3" id="KW-1185">Reference proteome</keyword>
<evidence type="ECO:0000256" key="1">
    <source>
        <dbReference type="SAM" id="SignalP"/>
    </source>
</evidence>
<dbReference type="Gene3D" id="2.120.10.30">
    <property type="entry name" value="TolB, C-terminal domain"/>
    <property type="match status" value="2"/>
</dbReference>